<evidence type="ECO:0000256" key="2">
    <source>
        <dbReference type="ARBA" id="ARBA00022759"/>
    </source>
</evidence>
<dbReference type="RefSeq" id="WP_091129645.1">
    <property type="nucleotide sequence ID" value="NZ_FMVJ01000002.1"/>
</dbReference>
<dbReference type="GO" id="GO:0009411">
    <property type="term" value="P:response to UV"/>
    <property type="evidence" value="ECO:0007669"/>
    <property type="project" value="InterPro"/>
</dbReference>
<dbReference type="InterPro" id="IPR036237">
    <property type="entry name" value="Xyl_isomerase-like_sf"/>
</dbReference>
<dbReference type="Gene3D" id="3.20.20.150">
    <property type="entry name" value="Divalent-metal-dependent TIM barrel enzymes"/>
    <property type="match status" value="1"/>
</dbReference>
<dbReference type="SUPFAM" id="SSF51658">
    <property type="entry name" value="Xylose isomerase-like"/>
    <property type="match status" value="1"/>
</dbReference>
<keyword evidence="3" id="KW-0227">DNA damage</keyword>
<dbReference type="InterPro" id="IPR004601">
    <property type="entry name" value="UvdE"/>
</dbReference>
<dbReference type="OrthoDB" id="9782576at2"/>
<name>A0A1G5CNP3_9HYPH</name>
<dbReference type="GO" id="GO:0006289">
    <property type="term" value="P:nucleotide-excision repair"/>
    <property type="evidence" value="ECO:0007669"/>
    <property type="project" value="InterPro"/>
</dbReference>
<protein>
    <submittedName>
        <fullName evidence="7">UV-damage endonuclease</fullName>
    </submittedName>
</protein>
<accession>A0A1G5CNP3</accession>
<evidence type="ECO:0000256" key="6">
    <source>
        <dbReference type="ARBA" id="ARBA00023204"/>
    </source>
</evidence>
<dbReference type="STRING" id="549386.SAMN02927923_00627"/>
<evidence type="ECO:0000256" key="1">
    <source>
        <dbReference type="ARBA" id="ARBA00022722"/>
    </source>
</evidence>
<dbReference type="PANTHER" id="PTHR31290">
    <property type="entry name" value="UV-DAMAGE ENDONUCLEASE"/>
    <property type="match status" value="1"/>
</dbReference>
<evidence type="ECO:0000256" key="3">
    <source>
        <dbReference type="ARBA" id="ARBA00022763"/>
    </source>
</evidence>
<keyword evidence="5" id="KW-0378">Hydrolase</keyword>
<dbReference type="GO" id="GO:0004519">
    <property type="term" value="F:endonuclease activity"/>
    <property type="evidence" value="ECO:0007669"/>
    <property type="project" value="UniProtKB-KW"/>
</dbReference>
<reference evidence="7 8" key="1">
    <citation type="submission" date="2016-10" db="EMBL/GenBank/DDBJ databases">
        <authorList>
            <person name="de Groot N.N."/>
        </authorList>
    </citation>
    <scope>NUCLEOTIDE SEQUENCE [LARGE SCALE GENOMIC DNA]</scope>
    <source>
        <strain evidence="7 8">CGMCC 1.7666</strain>
    </source>
</reference>
<dbReference type="GO" id="GO:0016787">
    <property type="term" value="F:hydrolase activity"/>
    <property type="evidence" value="ECO:0007669"/>
    <property type="project" value="UniProtKB-KW"/>
</dbReference>
<organism evidence="7 8">
    <name type="scientific">Microvirga guangxiensis</name>
    <dbReference type="NCBI Taxonomy" id="549386"/>
    <lineage>
        <taxon>Bacteria</taxon>
        <taxon>Pseudomonadati</taxon>
        <taxon>Pseudomonadota</taxon>
        <taxon>Alphaproteobacteria</taxon>
        <taxon>Hyphomicrobiales</taxon>
        <taxon>Methylobacteriaceae</taxon>
        <taxon>Microvirga</taxon>
    </lineage>
</organism>
<proteinExistence type="predicted"/>
<keyword evidence="2 7" id="KW-0255">Endonuclease</keyword>
<gene>
    <name evidence="7" type="ORF">SAMN02927923_00627</name>
</gene>
<dbReference type="Proteomes" id="UP000199569">
    <property type="component" value="Unassembled WGS sequence"/>
</dbReference>
<dbReference type="PANTHER" id="PTHR31290:SF5">
    <property type="entry name" value="UV-DAMAGE ENDONUCLEASE"/>
    <property type="match status" value="1"/>
</dbReference>
<evidence type="ECO:0000256" key="5">
    <source>
        <dbReference type="ARBA" id="ARBA00022801"/>
    </source>
</evidence>
<evidence type="ECO:0000313" key="7">
    <source>
        <dbReference type="EMBL" id="SCY04085.1"/>
    </source>
</evidence>
<dbReference type="AlphaFoldDB" id="A0A1G5CNP3"/>
<evidence type="ECO:0000313" key="8">
    <source>
        <dbReference type="Proteomes" id="UP000199569"/>
    </source>
</evidence>
<keyword evidence="1" id="KW-0540">Nuclease</keyword>
<keyword evidence="8" id="KW-1185">Reference proteome</keyword>
<keyword evidence="4" id="KW-0228">DNA excision</keyword>
<evidence type="ECO:0000256" key="4">
    <source>
        <dbReference type="ARBA" id="ARBA00022769"/>
    </source>
</evidence>
<keyword evidence="6" id="KW-0234">DNA repair</keyword>
<sequence length="352" mass="38643">MLTPIGPHSSPTPRLGFCCKFLPESGKAETVRQMNTTTVTMAYLGRLGPAAAYDKLLSVVAHNLEAFTRQIQHVASRPRLERLHRLSSDLLPGYTHPTCEDFYRDGDLRDLIESRLASAGQLAREHGVRLSMHPGQFCVIASANPSAAANGIAEFEYHVDVMRYMGYGGGWHPHGAHINIHGGARANGAEGIRAGLVRLSETARNLITIENDEVSFGLDNLLPLADAVPLVLDLHHHWIKSEGEYVEPDDPRIATIIASWRGVRPLSHISVSREDLLVGHDAGVLPNFGALVRAGISAKDLRGHSDLMWNLAINDLVMRHLSWTDFEVEAKQKNIASEGLAQHVERSRILVG</sequence>
<dbReference type="EMBL" id="FMVJ01000002">
    <property type="protein sequence ID" value="SCY04085.1"/>
    <property type="molecule type" value="Genomic_DNA"/>
</dbReference>
<dbReference type="Pfam" id="PF03851">
    <property type="entry name" value="UvdE"/>
    <property type="match status" value="1"/>
</dbReference>